<protein>
    <submittedName>
        <fullName evidence="3">MCP four helix bundle domain-containing protein</fullName>
    </submittedName>
</protein>
<proteinExistence type="predicted"/>
<name>A0ABD5VXZ4_9EURY</name>
<dbReference type="EMBL" id="JBHSZI010000001">
    <property type="protein sequence ID" value="MFC7057642.1"/>
    <property type="molecule type" value="Genomic_DNA"/>
</dbReference>
<dbReference type="Pfam" id="PF12729">
    <property type="entry name" value="4HB_MCP_1"/>
    <property type="match status" value="1"/>
</dbReference>
<feature type="transmembrane region" description="Helical" evidence="1">
    <location>
        <begin position="16"/>
        <end position="35"/>
    </location>
</feature>
<keyword evidence="1" id="KW-1133">Transmembrane helix</keyword>
<dbReference type="InterPro" id="IPR024478">
    <property type="entry name" value="HlyB_4HB_MCP"/>
</dbReference>
<dbReference type="Proteomes" id="UP001596445">
    <property type="component" value="Unassembled WGS sequence"/>
</dbReference>
<organism evidence="3 4">
    <name type="scientific">Halovenus salina</name>
    <dbReference type="NCBI Taxonomy" id="1510225"/>
    <lineage>
        <taxon>Archaea</taxon>
        <taxon>Methanobacteriati</taxon>
        <taxon>Methanobacteriota</taxon>
        <taxon>Stenosarchaea group</taxon>
        <taxon>Halobacteria</taxon>
        <taxon>Halobacteriales</taxon>
        <taxon>Haloarculaceae</taxon>
        <taxon>Halovenus</taxon>
    </lineage>
</organism>
<evidence type="ECO:0000256" key="1">
    <source>
        <dbReference type="SAM" id="Phobius"/>
    </source>
</evidence>
<sequence>MLESLTLDRFDLRPKLILAFVLVALLVAVTGFVGYTSVSNVDNQLESVVNDDVAEADAAMEMKYDLESERQHCTKS</sequence>
<keyword evidence="1" id="KW-0472">Membrane</keyword>
<keyword evidence="1" id="KW-0812">Transmembrane</keyword>
<evidence type="ECO:0000313" key="4">
    <source>
        <dbReference type="Proteomes" id="UP001596445"/>
    </source>
</evidence>
<feature type="domain" description="Chemotaxis methyl-accepting receptor HlyB-like 4HB MCP" evidence="2">
    <location>
        <begin position="12"/>
        <end position="71"/>
    </location>
</feature>
<gene>
    <name evidence="3" type="ORF">ACFQQG_04975</name>
</gene>
<accession>A0ABD5VXZ4</accession>
<dbReference type="AlphaFoldDB" id="A0ABD5VXZ4"/>
<reference evidence="3 4" key="1">
    <citation type="journal article" date="2019" name="Int. J. Syst. Evol. Microbiol.">
        <title>The Global Catalogue of Microorganisms (GCM) 10K type strain sequencing project: providing services to taxonomists for standard genome sequencing and annotation.</title>
        <authorList>
            <consortium name="The Broad Institute Genomics Platform"/>
            <consortium name="The Broad Institute Genome Sequencing Center for Infectious Disease"/>
            <person name="Wu L."/>
            <person name="Ma J."/>
        </authorList>
    </citation>
    <scope>NUCLEOTIDE SEQUENCE [LARGE SCALE GENOMIC DNA]</scope>
    <source>
        <strain evidence="3 4">JCM 30072</strain>
    </source>
</reference>
<keyword evidence="4" id="KW-1185">Reference proteome</keyword>
<comment type="caution">
    <text evidence="3">The sequence shown here is derived from an EMBL/GenBank/DDBJ whole genome shotgun (WGS) entry which is preliminary data.</text>
</comment>
<evidence type="ECO:0000313" key="3">
    <source>
        <dbReference type="EMBL" id="MFC7057642.1"/>
    </source>
</evidence>
<dbReference type="RefSeq" id="WP_382184415.1">
    <property type="nucleotide sequence ID" value="NZ_JBHSZI010000001.1"/>
</dbReference>
<evidence type="ECO:0000259" key="2">
    <source>
        <dbReference type="Pfam" id="PF12729"/>
    </source>
</evidence>